<name>F2BFV1_9NEIS</name>
<reference evidence="1 2" key="1">
    <citation type="submission" date="2011-02" db="EMBL/GenBank/DDBJ databases">
        <authorList>
            <person name="Muzny D."/>
            <person name="Qin X."/>
            <person name="Deng J."/>
            <person name="Jiang H."/>
            <person name="Liu Y."/>
            <person name="Qu J."/>
            <person name="Song X.-Z."/>
            <person name="Zhang L."/>
            <person name="Thornton R."/>
            <person name="Coyle M."/>
            <person name="Francisco L."/>
            <person name="Jackson L."/>
            <person name="Javaid M."/>
            <person name="Korchina V."/>
            <person name="Kovar C."/>
            <person name="Mata R."/>
            <person name="Mathew T."/>
            <person name="Ngo R."/>
            <person name="Nguyen L."/>
            <person name="Nguyen N."/>
            <person name="Okwuonu G."/>
            <person name="Ongeri F."/>
            <person name="Pham C."/>
            <person name="Simmons D."/>
            <person name="Wilczek-Boney K."/>
            <person name="Hale W."/>
            <person name="Jakkamsetti A."/>
            <person name="Pham P."/>
            <person name="Ruth R."/>
            <person name="San Lucas F."/>
            <person name="Warren J."/>
            <person name="Zhang J."/>
            <person name="Zhao Z."/>
            <person name="Zhou C."/>
            <person name="Zhu D."/>
            <person name="Lee S."/>
            <person name="Bess C."/>
            <person name="Blankenburg K."/>
            <person name="Forbes L."/>
            <person name="Fu Q."/>
            <person name="Gubbala S."/>
            <person name="Hirani K."/>
            <person name="Jayaseelan J.C."/>
            <person name="Lara F."/>
            <person name="Munidasa M."/>
            <person name="Palculict T."/>
            <person name="Patil S."/>
            <person name="Pu L.-L."/>
            <person name="Saada N."/>
            <person name="Tang L."/>
            <person name="Weissenberger G."/>
            <person name="Zhu Y."/>
            <person name="Hemphill L."/>
            <person name="Shang Y."/>
            <person name="Youmans B."/>
            <person name="Ayvaz T."/>
            <person name="Ross M."/>
            <person name="Santibanez J."/>
            <person name="Aqrawi P."/>
            <person name="Gross S."/>
            <person name="Joshi V."/>
            <person name="Fowler G."/>
            <person name="Nazareth L."/>
            <person name="Reid J."/>
            <person name="Worley K."/>
            <person name="Petrosino J."/>
            <person name="Highlander S."/>
            <person name="Gibbs R."/>
        </authorList>
    </citation>
    <scope>NUCLEOTIDE SEQUENCE [LARGE SCALE GENOMIC DNA]</scope>
    <source>
        <strain evidence="1 2">ATCC BAA-1200</strain>
    </source>
</reference>
<keyword evidence="2" id="KW-1185">Reference proteome</keyword>
<proteinExistence type="predicted"/>
<evidence type="ECO:0000313" key="1">
    <source>
        <dbReference type="EMBL" id="EGF08300.1"/>
    </source>
</evidence>
<gene>
    <name evidence="1" type="ORF">HMPREF9123_2608</name>
</gene>
<comment type="caution">
    <text evidence="1">The sequence shown here is derived from an EMBL/GenBank/DDBJ whole genome shotgun (WGS) entry which is preliminary data.</text>
</comment>
<dbReference type="HOGENOM" id="CLU_2634407_0_0_4"/>
<evidence type="ECO:0000313" key="2">
    <source>
        <dbReference type="Proteomes" id="UP000004105"/>
    </source>
</evidence>
<dbReference type="AlphaFoldDB" id="F2BFV1"/>
<dbReference type="EMBL" id="AFAY01000051">
    <property type="protein sequence ID" value="EGF08300.1"/>
    <property type="molecule type" value="Genomic_DNA"/>
</dbReference>
<dbReference type="Proteomes" id="UP000004105">
    <property type="component" value="Unassembled WGS sequence"/>
</dbReference>
<accession>F2BFV1</accession>
<protein>
    <submittedName>
        <fullName evidence="1">Uncharacterized protein</fullName>
    </submittedName>
</protein>
<organism evidence="1 2">
    <name type="scientific">Neisseria bacilliformis ATCC BAA-1200</name>
    <dbReference type="NCBI Taxonomy" id="888742"/>
    <lineage>
        <taxon>Bacteria</taxon>
        <taxon>Pseudomonadati</taxon>
        <taxon>Pseudomonadota</taxon>
        <taxon>Betaproteobacteria</taxon>
        <taxon>Neisseriales</taxon>
        <taxon>Neisseriaceae</taxon>
        <taxon>Neisseria</taxon>
    </lineage>
</organism>
<sequence>MRGGEDRQPRNGYCKGFYRRHVFGFRLVTTAHTNLIPADASRLSKCKNFQHVKPLVRLTRRCLRAADNGKISICRFF</sequence>